<dbReference type="InterPro" id="IPR056789">
    <property type="entry name" value="LRR_R13L1-DRL21"/>
</dbReference>
<name>A0AAE0AMH0_9ROSI</name>
<proteinExistence type="predicted"/>
<evidence type="ECO:0000259" key="1">
    <source>
        <dbReference type="Pfam" id="PF25019"/>
    </source>
</evidence>
<keyword evidence="3" id="KW-1185">Reference proteome</keyword>
<dbReference type="InterPro" id="IPR032675">
    <property type="entry name" value="LRR_dom_sf"/>
</dbReference>
<feature type="domain" description="R13L1/DRL21-like LRR repeat region" evidence="1">
    <location>
        <begin position="29"/>
        <end position="146"/>
    </location>
</feature>
<dbReference type="Proteomes" id="UP001281410">
    <property type="component" value="Unassembled WGS sequence"/>
</dbReference>
<accession>A0AAE0AMH0</accession>
<sequence>MPRGIERLTCLRTLDKVVVSGDKKACKFECLRNLNHLGGQLWMKCRGGVDVGEINKAEFKNKTKLLGLWALLSSEVSNEEALEDFQPPPNLEELTLSGYRGASRLSLNWMMSLTKLKKLELGSWSCFERLSLAKLPCLESLSIWKMESVKSVGDEFVGMESDNISSFSSSSLLIAFRKLQSLQIAGMEDWEEWDCGASGRGEEQIKIMPCLRSLRIYSCPKLKTLPDYLLQSTTLEELDIHYSFSDILERRYRVEEAENWVKDCGIPKIRIYENPMFSDDLESSSP</sequence>
<dbReference type="PANTHER" id="PTHR47186">
    <property type="entry name" value="LEUCINE-RICH REPEAT-CONTAINING PROTEIN 57"/>
    <property type="match status" value="1"/>
</dbReference>
<dbReference type="SUPFAM" id="SSF52047">
    <property type="entry name" value="RNI-like"/>
    <property type="match status" value="1"/>
</dbReference>
<comment type="caution">
    <text evidence="2">The sequence shown here is derived from an EMBL/GenBank/DDBJ whole genome shotgun (WGS) entry which is preliminary data.</text>
</comment>
<dbReference type="AlphaFoldDB" id="A0AAE0AMH0"/>
<evidence type="ECO:0000313" key="3">
    <source>
        <dbReference type="Proteomes" id="UP001281410"/>
    </source>
</evidence>
<dbReference type="Pfam" id="PF25019">
    <property type="entry name" value="LRR_R13L1-DRL21"/>
    <property type="match status" value="1"/>
</dbReference>
<reference evidence="2" key="1">
    <citation type="journal article" date="2023" name="Plant J.">
        <title>Genome sequences and population genomics provide insights into the demographic history, inbreeding, and mutation load of two 'living fossil' tree species of Dipteronia.</title>
        <authorList>
            <person name="Feng Y."/>
            <person name="Comes H.P."/>
            <person name="Chen J."/>
            <person name="Zhu S."/>
            <person name="Lu R."/>
            <person name="Zhang X."/>
            <person name="Li P."/>
            <person name="Qiu J."/>
            <person name="Olsen K.M."/>
            <person name="Qiu Y."/>
        </authorList>
    </citation>
    <scope>NUCLEOTIDE SEQUENCE</scope>
    <source>
        <strain evidence="2">NBL</strain>
    </source>
</reference>
<evidence type="ECO:0000313" key="2">
    <source>
        <dbReference type="EMBL" id="KAK3220154.1"/>
    </source>
</evidence>
<protein>
    <recommendedName>
        <fullName evidence="1">R13L1/DRL21-like LRR repeat region domain-containing protein</fullName>
    </recommendedName>
</protein>
<organism evidence="2 3">
    <name type="scientific">Dipteronia sinensis</name>
    <dbReference type="NCBI Taxonomy" id="43782"/>
    <lineage>
        <taxon>Eukaryota</taxon>
        <taxon>Viridiplantae</taxon>
        <taxon>Streptophyta</taxon>
        <taxon>Embryophyta</taxon>
        <taxon>Tracheophyta</taxon>
        <taxon>Spermatophyta</taxon>
        <taxon>Magnoliopsida</taxon>
        <taxon>eudicotyledons</taxon>
        <taxon>Gunneridae</taxon>
        <taxon>Pentapetalae</taxon>
        <taxon>rosids</taxon>
        <taxon>malvids</taxon>
        <taxon>Sapindales</taxon>
        <taxon>Sapindaceae</taxon>
        <taxon>Hippocastanoideae</taxon>
        <taxon>Acereae</taxon>
        <taxon>Dipteronia</taxon>
    </lineage>
</organism>
<dbReference type="EMBL" id="JANJYJ010000004">
    <property type="protein sequence ID" value="KAK3220154.1"/>
    <property type="molecule type" value="Genomic_DNA"/>
</dbReference>
<gene>
    <name evidence="2" type="ORF">Dsin_014124</name>
</gene>
<dbReference type="Gene3D" id="3.80.10.10">
    <property type="entry name" value="Ribonuclease Inhibitor"/>
    <property type="match status" value="1"/>
</dbReference>
<dbReference type="PANTHER" id="PTHR47186:SF30">
    <property type="entry name" value="EF-HAND DOMAIN-CONTAINING PROTEIN"/>
    <property type="match status" value="1"/>
</dbReference>